<proteinExistence type="predicted"/>
<reference evidence="3" key="1">
    <citation type="journal article" date="2021" name="Microbiol. Resour. Announc.">
        <title>LGAAP: Leishmaniinae Genome Assembly and Annotation Pipeline.</title>
        <authorList>
            <person name="Almutairi H."/>
            <person name="Urbaniak M.D."/>
            <person name="Bates M.D."/>
            <person name="Jariyapan N."/>
            <person name="Kwakye-Nuako G."/>
            <person name="Thomaz-Soccol V."/>
            <person name="Al-Salem W.S."/>
            <person name="Dillon R.J."/>
            <person name="Bates P.A."/>
            <person name="Gatherer D."/>
        </authorList>
    </citation>
    <scope>NUCLEOTIDE SEQUENCE [LARGE SCALE GENOMIC DNA]</scope>
</reference>
<dbReference type="KEGG" id="loi:92360023"/>
<dbReference type="AlphaFoldDB" id="A0A836H5M0"/>
<dbReference type="Proteomes" id="UP000674143">
    <property type="component" value="Unassembled WGS sequence"/>
</dbReference>
<evidence type="ECO:0000256" key="1">
    <source>
        <dbReference type="SAM" id="Phobius"/>
    </source>
</evidence>
<keyword evidence="1" id="KW-0472">Membrane</keyword>
<sequence length="328" mass="34817">MWRLYIPSSLSEAPTVGGVSILVGQRSCVSFSANEASCTVCVLAGYVPCDDPSVAEEQIECLEHVLPFGIEVLGFAGDTAALTSLTAQLPDLKRRELVEAVMHNGKGHRQPVCRMLGAPLKKVETVSSEIAFVEARCALHSYDSSAPLLLSCSNAPPQVVDGESDAPLMERAPSSSSKMELVQTGAVSSTLRIHVVMAPSLTSPRGLYETLFRQLKAASTAGTTRLIELNAHNAHFSYCCRLECGADALANTGTVTEDEWAKVLEMMEDATGQGVLRVDVRDARLLLESCQESAASAAKAAKKSLAQLRPYLLLGVIVALMAAVALVG</sequence>
<reference evidence="3" key="2">
    <citation type="journal article" date="2021" name="Sci. Data">
        <title>Chromosome-scale genome sequencing, assembly and annotation of six genomes from subfamily Leishmaniinae.</title>
        <authorList>
            <person name="Almutairi H."/>
            <person name="Urbaniak M.D."/>
            <person name="Bates M.D."/>
            <person name="Jariyapan N."/>
            <person name="Kwakye-Nuako G."/>
            <person name="Thomaz Soccol V."/>
            <person name="Al-Salem W.S."/>
            <person name="Dillon R.J."/>
            <person name="Bates P.A."/>
            <person name="Gatherer D."/>
        </authorList>
    </citation>
    <scope>NUCLEOTIDE SEQUENCE [LARGE SCALE GENOMIC DNA]</scope>
</reference>
<comment type="caution">
    <text evidence="2">The sequence shown here is derived from an EMBL/GenBank/DDBJ whole genome shotgun (WGS) entry which is preliminary data.</text>
</comment>
<dbReference type="RefSeq" id="XP_067062026.1">
    <property type="nucleotide sequence ID" value="XM_067206089.1"/>
</dbReference>
<name>A0A836H5M0_9TRYP</name>
<dbReference type="EMBL" id="JAFHLR010000027">
    <property type="protein sequence ID" value="KAG5475518.1"/>
    <property type="molecule type" value="Genomic_DNA"/>
</dbReference>
<evidence type="ECO:0000313" key="3">
    <source>
        <dbReference type="Proteomes" id="UP000674143"/>
    </source>
</evidence>
<dbReference type="GeneID" id="92360023"/>
<evidence type="ECO:0000313" key="2">
    <source>
        <dbReference type="EMBL" id="KAG5475518.1"/>
    </source>
</evidence>
<keyword evidence="3" id="KW-1185">Reference proteome</keyword>
<keyword evidence="1" id="KW-1133">Transmembrane helix</keyword>
<gene>
    <name evidence="2" type="ORF">LSCM4_04100</name>
</gene>
<organism evidence="2 3">
    <name type="scientific">Leishmania orientalis</name>
    <dbReference type="NCBI Taxonomy" id="2249476"/>
    <lineage>
        <taxon>Eukaryota</taxon>
        <taxon>Discoba</taxon>
        <taxon>Euglenozoa</taxon>
        <taxon>Kinetoplastea</taxon>
        <taxon>Metakinetoplastina</taxon>
        <taxon>Trypanosomatida</taxon>
        <taxon>Trypanosomatidae</taxon>
        <taxon>Leishmaniinae</taxon>
        <taxon>Leishmania</taxon>
    </lineage>
</organism>
<keyword evidence="1" id="KW-0812">Transmembrane</keyword>
<protein>
    <submittedName>
        <fullName evidence="2">Uncharacterized protein</fullName>
    </submittedName>
</protein>
<accession>A0A836H5M0</accession>
<feature type="transmembrane region" description="Helical" evidence="1">
    <location>
        <begin position="308"/>
        <end position="327"/>
    </location>
</feature>